<dbReference type="PANTHER" id="PTHR32552:SF68">
    <property type="entry name" value="FERRICHROME OUTER MEMBRANE TRANSPORTER_PHAGE RECEPTOR"/>
    <property type="match status" value="1"/>
</dbReference>
<keyword evidence="8" id="KW-0406">Ion transport</keyword>
<dbReference type="Pfam" id="PF07715">
    <property type="entry name" value="Plug"/>
    <property type="match status" value="1"/>
</dbReference>
<protein>
    <submittedName>
        <fullName evidence="17">Outer membrane receptor proteins, mostly Fe transport</fullName>
    </submittedName>
</protein>
<evidence type="ECO:0000313" key="17">
    <source>
        <dbReference type="EMBL" id="SHK50508.1"/>
    </source>
</evidence>
<keyword evidence="4" id="KW-0410">Iron transport</keyword>
<dbReference type="PANTHER" id="PTHR32552">
    <property type="entry name" value="FERRICHROME IRON RECEPTOR-RELATED"/>
    <property type="match status" value="1"/>
</dbReference>
<keyword evidence="5 12" id="KW-0812">Transmembrane</keyword>
<evidence type="ECO:0000256" key="3">
    <source>
        <dbReference type="ARBA" id="ARBA00022452"/>
    </source>
</evidence>
<organism evidence="17 18">
    <name type="scientific">Chishuiella changwenlii</name>
    <dbReference type="NCBI Taxonomy" id="1434701"/>
    <lineage>
        <taxon>Bacteria</taxon>
        <taxon>Pseudomonadati</taxon>
        <taxon>Bacteroidota</taxon>
        <taxon>Flavobacteriia</taxon>
        <taxon>Flavobacteriales</taxon>
        <taxon>Weeksellaceae</taxon>
        <taxon>Chishuiella</taxon>
    </lineage>
</organism>
<dbReference type="STRING" id="1434701.SAMN05443634_101207"/>
<keyword evidence="6 14" id="KW-0732">Signal</keyword>
<dbReference type="Gene3D" id="2.170.130.10">
    <property type="entry name" value="TonB-dependent receptor, plug domain"/>
    <property type="match status" value="1"/>
</dbReference>
<evidence type="ECO:0000256" key="11">
    <source>
        <dbReference type="ARBA" id="ARBA00023237"/>
    </source>
</evidence>
<evidence type="ECO:0000256" key="4">
    <source>
        <dbReference type="ARBA" id="ARBA00022496"/>
    </source>
</evidence>
<evidence type="ECO:0000256" key="12">
    <source>
        <dbReference type="PROSITE-ProRule" id="PRU01360"/>
    </source>
</evidence>
<sequence>MRLNSMKLLLVGAFALTASLSFAQVVEPTDSTKVEQTNDENVNLSETLIIGKGVIDVAENRKTPVASTVITREQILDKGVGNVEFPELLKNSPSVYIADQASGFGDSKLYMRGFDQSNTAFLLNGQPMNGMDNGSVYWSNWQSVSDIATVIDAQRGLGSSKLAISSIGGTVNIVTKATDKKEGGFVRYFAGNDSYQKQTVGYNTGMKGKWGASFVFDNWSAHRSFARGTEGKGQSYFVSVGFKPNDRHTFNLMIFGAPQQHDQNYSKPMETAYRNIKVDGVNKRIVATPGYDMTGRIGNSNYGFYNGQAMSAKTNYYHKPVANLNWDWAINEKMSLSTVIYASTGTGGGTSILGNGAGYTDGGFTSNGDINWDVLASKNQQLANGISSGNNGTLLSSSVNNHFWYGAVSNFTYDTKKGLTFNAGTDIRFYTGEHYQQLNNLLGASGRAASNAQRSKDYVVSKTFNTNPWNTLFNKAKHSERIGFDNSERINYQGVFGQAEYANEKFSVFAQGALSWQEYEKYDNWNYTAESAAAQGIKFKNGKAYSGERTKIGYNLKAGASFNIDSENSIFANVGKYSRQPYLNNIFVRNTVRYVEDLPVNNEILQSVEAGYRYKSRTLKVNLNAYYTEWDNRSMTYNGQDFTDANDVVHSNVRFIATNLSEVHKGLEADFEAKVSHAWTVTGYTSYGNWKYIGDYNFQVQDTDTQELVAGYENNTGTMNAFVGNAAQFTFGMGTRVNVTRAWSFDTNFNYFARVFENVDLVDAVKAGETYVNVPIAPYATVDLGMSYKFKIANSQSLKFRGNINNLFNDQYISRKDNYGYFWGNGRTWNASVTYNF</sequence>
<keyword evidence="10 12" id="KW-0472">Membrane</keyword>
<keyword evidence="17" id="KW-0675">Receptor</keyword>
<proteinExistence type="inferred from homology"/>
<name>A0A1M6T159_9FLAO</name>
<keyword evidence="11 12" id="KW-0998">Cell outer membrane</keyword>
<reference evidence="18" key="1">
    <citation type="submission" date="2016-11" db="EMBL/GenBank/DDBJ databases">
        <authorList>
            <person name="Varghese N."/>
            <person name="Submissions S."/>
        </authorList>
    </citation>
    <scope>NUCLEOTIDE SEQUENCE [LARGE SCALE GENOMIC DNA]</scope>
    <source>
        <strain evidence="18">DSM 27989</strain>
    </source>
</reference>
<dbReference type="AlphaFoldDB" id="A0A1M6T159"/>
<dbReference type="Gene3D" id="2.40.170.20">
    <property type="entry name" value="TonB-dependent receptor, beta-barrel domain"/>
    <property type="match status" value="1"/>
</dbReference>
<feature type="domain" description="TonB-dependent receptor plug" evidence="16">
    <location>
        <begin position="60"/>
        <end position="169"/>
    </location>
</feature>
<dbReference type="InterPro" id="IPR036942">
    <property type="entry name" value="Beta-barrel_TonB_sf"/>
</dbReference>
<keyword evidence="2 12" id="KW-0813">Transport</keyword>
<dbReference type="InterPro" id="IPR012910">
    <property type="entry name" value="Plug_dom"/>
</dbReference>
<dbReference type="PROSITE" id="PS52016">
    <property type="entry name" value="TONB_DEPENDENT_REC_3"/>
    <property type="match status" value="1"/>
</dbReference>
<accession>A0A1M6T159</accession>
<evidence type="ECO:0000256" key="2">
    <source>
        <dbReference type="ARBA" id="ARBA00022448"/>
    </source>
</evidence>
<feature type="chain" id="PRO_5012455112" evidence="14">
    <location>
        <begin position="24"/>
        <end position="837"/>
    </location>
</feature>
<evidence type="ECO:0000256" key="6">
    <source>
        <dbReference type="ARBA" id="ARBA00022729"/>
    </source>
</evidence>
<gene>
    <name evidence="17" type="ORF">SAMN05443634_101207</name>
</gene>
<evidence type="ECO:0000313" key="18">
    <source>
        <dbReference type="Proteomes" id="UP000184120"/>
    </source>
</evidence>
<dbReference type="InterPro" id="IPR039426">
    <property type="entry name" value="TonB-dep_rcpt-like"/>
</dbReference>
<dbReference type="InterPro" id="IPR010917">
    <property type="entry name" value="TonB_rcpt_CS"/>
</dbReference>
<evidence type="ECO:0000256" key="13">
    <source>
        <dbReference type="RuleBase" id="RU003357"/>
    </source>
</evidence>
<dbReference type="GO" id="GO:0015344">
    <property type="term" value="F:siderophore uptake transmembrane transporter activity"/>
    <property type="evidence" value="ECO:0007669"/>
    <property type="project" value="TreeGrafter"/>
</dbReference>
<evidence type="ECO:0000259" key="16">
    <source>
        <dbReference type="Pfam" id="PF07715"/>
    </source>
</evidence>
<dbReference type="GO" id="GO:0009279">
    <property type="term" value="C:cell outer membrane"/>
    <property type="evidence" value="ECO:0007669"/>
    <property type="project" value="UniProtKB-SubCell"/>
</dbReference>
<dbReference type="InterPro" id="IPR000531">
    <property type="entry name" value="Beta-barrel_TonB"/>
</dbReference>
<keyword evidence="9 13" id="KW-0798">TonB box</keyword>
<evidence type="ECO:0000259" key="15">
    <source>
        <dbReference type="Pfam" id="PF00593"/>
    </source>
</evidence>
<feature type="signal peptide" evidence="14">
    <location>
        <begin position="1"/>
        <end position="23"/>
    </location>
</feature>
<dbReference type="SUPFAM" id="SSF56935">
    <property type="entry name" value="Porins"/>
    <property type="match status" value="1"/>
</dbReference>
<evidence type="ECO:0000256" key="8">
    <source>
        <dbReference type="ARBA" id="ARBA00023065"/>
    </source>
</evidence>
<dbReference type="PROSITE" id="PS01156">
    <property type="entry name" value="TONB_DEPENDENT_REC_2"/>
    <property type="match status" value="1"/>
</dbReference>
<dbReference type="Pfam" id="PF00593">
    <property type="entry name" value="TonB_dep_Rec_b-barrel"/>
    <property type="match status" value="1"/>
</dbReference>
<evidence type="ECO:0000256" key="14">
    <source>
        <dbReference type="SAM" id="SignalP"/>
    </source>
</evidence>
<dbReference type="InterPro" id="IPR037066">
    <property type="entry name" value="Plug_dom_sf"/>
</dbReference>
<evidence type="ECO:0000256" key="1">
    <source>
        <dbReference type="ARBA" id="ARBA00004571"/>
    </source>
</evidence>
<evidence type="ECO:0000256" key="7">
    <source>
        <dbReference type="ARBA" id="ARBA00023004"/>
    </source>
</evidence>
<evidence type="ECO:0000256" key="5">
    <source>
        <dbReference type="ARBA" id="ARBA00022692"/>
    </source>
</evidence>
<comment type="similarity">
    <text evidence="12 13">Belongs to the TonB-dependent receptor family.</text>
</comment>
<dbReference type="OrthoDB" id="1453181at2"/>
<feature type="domain" description="TonB-dependent receptor-like beta-barrel" evidence="15">
    <location>
        <begin position="345"/>
        <end position="807"/>
    </location>
</feature>
<comment type="subcellular location">
    <subcellularLocation>
        <location evidence="1 12">Cell outer membrane</location>
        <topology evidence="1 12">Multi-pass membrane protein</topology>
    </subcellularLocation>
</comment>
<dbReference type="EMBL" id="FRBH01000001">
    <property type="protein sequence ID" value="SHK50508.1"/>
    <property type="molecule type" value="Genomic_DNA"/>
</dbReference>
<keyword evidence="3 12" id="KW-1134">Transmembrane beta strand</keyword>
<keyword evidence="7" id="KW-0408">Iron</keyword>
<evidence type="ECO:0000256" key="10">
    <source>
        <dbReference type="ARBA" id="ARBA00023136"/>
    </source>
</evidence>
<dbReference type="Proteomes" id="UP000184120">
    <property type="component" value="Unassembled WGS sequence"/>
</dbReference>
<evidence type="ECO:0000256" key="9">
    <source>
        <dbReference type="ARBA" id="ARBA00023077"/>
    </source>
</evidence>